<dbReference type="EMBL" id="HF936538">
    <property type="protein sequence ID" value="CCX34448.1"/>
    <property type="molecule type" value="Genomic_DNA"/>
</dbReference>
<keyword evidence="6" id="KW-1185">Reference proteome</keyword>
<evidence type="ECO:0000313" key="5">
    <source>
        <dbReference type="EMBL" id="CCX34448.1"/>
    </source>
</evidence>
<feature type="signal peptide" evidence="3">
    <location>
        <begin position="1"/>
        <end position="23"/>
    </location>
</feature>
<dbReference type="CDD" id="cd00413">
    <property type="entry name" value="Glyco_hydrolase_16"/>
    <property type="match status" value="1"/>
</dbReference>
<feature type="chain" id="PRO_5004652732" evidence="3">
    <location>
        <begin position="24"/>
        <end position="378"/>
    </location>
</feature>
<feature type="domain" description="GH16" evidence="4">
    <location>
        <begin position="64"/>
        <end position="290"/>
    </location>
</feature>
<dbReference type="OMA" id="FFYHNNS"/>
<keyword evidence="2" id="KW-0812">Transmembrane</keyword>
<name>U4LXI3_PYROM</name>
<dbReference type="InterPro" id="IPR013320">
    <property type="entry name" value="ConA-like_dom_sf"/>
</dbReference>
<dbReference type="PANTHER" id="PTHR38121">
    <property type="entry name" value="GH16 DOMAIN-CONTAINING PROTEIN"/>
    <property type="match status" value="1"/>
</dbReference>
<evidence type="ECO:0000259" key="4">
    <source>
        <dbReference type="PROSITE" id="PS51762"/>
    </source>
</evidence>
<dbReference type="eggNOG" id="ENOG502QWBR">
    <property type="taxonomic scope" value="Eukaryota"/>
</dbReference>
<protein>
    <submittedName>
        <fullName evidence="5">Similar to Beta-glucanase acc. no. A3DBX3</fullName>
    </submittedName>
</protein>
<gene>
    <name evidence="5" type="ORF">PCON_03712</name>
</gene>
<dbReference type="GO" id="GO:0005975">
    <property type="term" value="P:carbohydrate metabolic process"/>
    <property type="evidence" value="ECO:0007669"/>
    <property type="project" value="InterPro"/>
</dbReference>
<dbReference type="OrthoDB" id="25131at2759"/>
<evidence type="ECO:0000256" key="3">
    <source>
        <dbReference type="SAM" id="SignalP"/>
    </source>
</evidence>
<dbReference type="Pfam" id="PF00722">
    <property type="entry name" value="Glyco_hydro_16"/>
    <property type="match status" value="1"/>
</dbReference>
<keyword evidence="2" id="KW-0472">Membrane</keyword>
<feature type="compositionally biased region" description="Polar residues" evidence="1">
    <location>
        <begin position="88"/>
        <end position="101"/>
    </location>
</feature>
<reference evidence="5 6" key="1">
    <citation type="journal article" date="2013" name="PLoS Genet.">
        <title>The genome and development-dependent transcriptomes of Pyronema confluens: a window into fungal evolution.</title>
        <authorList>
            <person name="Traeger S."/>
            <person name="Altegoer F."/>
            <person name="Freitag M."/>
            <person name="Gabaldon T."/>
            <person name="Kempken F."/>
            <person name="Kumar A."/>
            <person name="Marcet-Houben M."/>
            <person name="Poggeler S."/>
            <person name="Stajich J.E."/>
            <person name="Nowrousian M."/>
        </authorList>
    </citation>
    <scope>NUCLEOTIDE SEQUENCE [LARGE SCALE GENOMIC DNA]</scope>
    <source>
        <strain evidence="6">CBS 100304</strain>
        <tissue evidence="5">Vegetative mycelium</tissue>
    </source>
</reference>
<proteinExistence type="predicted"/>
<feature type="transmembrane region" description="Helical" evidence="2">
    <location>
        <begin position="353"/>
        <end position="375"/>
    </location>
</feature>
<keyword evidence="2" id="KW-1133">Transmembrane helix</keyword>
<dbReference type="Gene3D" id="2.60.120.200">
    <property type="match status" value="1"/>
</dbReference>
<sequence length="378" mass="41743">MIAPTAWGIFAGVISLQALQVLANCECGYTVNANGTESALYTEVLETDFSLTKDVSLDTDWVVQEWKVDSGPSHGPYGRETKRANVIPNPSGNDKTKPQIGTNGSPAGIELFVRKLQGNSQYVGVAEIDSARTDMFYGSFRAGINVPKTKGTCAAFFWYFNDTQEIDMEILTAQINDTSRPLHLVLHSPLSQQYGGDASQTPYYQIKNLDFEPSNDMHEYRFDWSPGRVDFYADGKFIQSMQDDIYVPSAPGKIIMSHWSNGNSKWSGGPPDQDAAMTVSYVKAYFNSSNPTRKLDYKRRCKDRTALNMVCKIPDQQGPPNIGSVPFFYKDTTGDMTPNQTIYARTAAKKKNVAASVTAGWTAIVVPVAATLWFMGGF</sequence>
<organism evidence="5 6">
    <name type="scientific">Pyronema omphalodes (strain CBS 100304)</name>
    <name type="common">Pyronema confluens</name>
    <dbReference type="NCBI Taxonomy" id="1076935"/>
    <lineage>
        <taxon>Eukaryota</taxon>
        <taxon>Fungi</taxon>
        <taxon>Dikarya</taxon>
        <taxon>Ascomycota</taxon>
        <taxon>Pezizomycotina</taxon>
        <taxon>Pezizomycetes</taxon>
        <taxon>Pezizales</taxon>
        <taxon>Pyronemataceae</taxon>
        <taxon>Pyronema</taxon>
    </lineage>
</organism>
<dbReference type="GO" id="GO:0004553">
    <property type="term" value="F:hydrolase activity, hydrolyzing O-glycosyl compounds"/>
    <property type="evidence" value="ECO:0007669"/>
    <property type="project" value="InterPro"/>
</dbReference>
<dbReference type="PROSITE" id="PS51762">
    <property type="entry name" value="GH16_2"/>
    <property type="match status" value="1"/>
</dbReference>
<dbReference type="Proteomes" id="UP000018144">
    <property type="component" value="Unassembled WGS sequence"/>
</dbReference>
<keyword evidence="3" id="KW-0732">Signal</keyword>
<evidence type="ECO:0000256" key="1">
    <source>
        <dbReference type="SAM" id="MobiDB-lite"/>
    </source>
</evidence>
<dbReference type="SUPFAM" id="SSF49899">
    <property type="entry name" value="Concanavalin A-like lectins/glucanases"/>
    <property type="match status" value="1"/>
</dbReference>
<feature type="region of interest" description="Disordered" evidence="1">
    <location>
        <begin position="72"/>
        <end position="101"/>
    </location>
</feature>
<dbReference type="STRING" id="1076935.U4LXI3"/>
<evidence type="ECO:0000313" key="6">
    <source>
        <dbReference type="Proteomes" id="UP000018144"/>
    </source>
</evidence>
<dbReference type="PANTHER" id="PTHR38121:SF5">
    <property type="entry name" value="GH16 DOMAIN-CONTAINING PROTEIN"/>
    <property type="match status" value="1"/>
</dbReference>
<dbReference type="InterPro" id="IPR000757">
    <property type="entry name" value="Beta-glucanase-like"/>
</dbReference>
<accession>U4LXI3</accession>
<evidence type="ECO:0000256" key="2">
    <source>
        <dbReference type="SAM" id="Phobius"/>
    </source>
</evidence>
<dbReference type="AlphaFoldDB" id="U4LXI3"/>